<feature type="region of interest" description="Disordered" evidence="1">
    <location>
        <begin position="346"/>
        <end position="383"/>
    </location>
</feature>
<gene>
    <name evidence="2" type="ORF">CHLRE_02g090400v5</name>
</gene>
<feature type="compositionally biased region" description="Low complexity" evidence="1">
    <location>
        <begin position="125"/>
        <end position="138"/>
    </location>
</feature>
<evidence type="ECO:0000256" key="1">
    <source>
        <dbReference type="SAM" id="MobiDB-lite"/>
    </source>
</evidence>
<feature type="compositionally biased region" description="Acidic residues" evidence="1">
    <location>
        <begin position="102"/>
        <end position="111"/>
    </location>
</feature>
<dbReference type="EMBL" id="CM008963">
    <property type="protein sequence ID" value="PNW86529.1"/>
    <property type="molecule type" value="Genomic_DNA"/>
</dbReference>
<sequence>MAKGIAQRRRLKRALNAAQGNLHRIQNGKAIPKIGLPEAPQPGDTEKLPASLRRMLALKEAAEKQRQGKGGGQQQQQEATQGGAQGRSKKQRQQQKQKPDGDGDSGDDSAGDDGPSTSGRDVAEPQAGAAAGKQQPGGKMKGGNAFLLNESQFASKKLKDRKKEYLKRKKEKKAVKTASGAPLVEKELQLRDKVKFGEVVDAPLEIHLKRKHWADKERTAADRCKDIFVKQMEQAQQRMAAQAGAGAAADGGLAVGAAAGAGAAGKGKGKAGGAAAAAAAAAAGKKRKAPMDEQTEALRLHAIEAYRASKRGGGGGGGDFHGAAVGNATMASLARLAGRGAGGAGAGAGGGGGGAVMDGGGGGSGGSKGKKGGKGAAGTFTLG</sequence>
<organism evidence="2 3">
    <name type="scientific">Chlamydomonas reinhardtii</name>
    <name type="common">Chlamydomonas smithii</name>
    <dbReference type="NCBI Taxonomy" id="3055"/>
    <lineage>
        <taxon>Eukaryota</taxon>
        <taxon>Viridiplantae</taxon>
        <taxon>Chlorophyta</taxon>
        <taxon>core chlorophytes</taxon>
        <taxon>Chlorophyceae</taxon>
        <taxon>CS clade</taxon>
        <taxon>Chlamydomonadales</taxon>
        <taxon>Chlamydomonadaceae</taxon>
        <taxon>Chlamydomonas</taxon>
    </lineage>
</organism>
<dbReference type="Gramene" id="PNW86529">
    <property type="protein sequence ID" value="PNW86529"/>
    <property type="gene ID" value="CHLRE_02g090400v5"/>
</dbReference>
<dbReference type="KEGG" id="cre:CHLRE_02g090400v5"/>
<dbReference type="OrthoDB" id="547226at2759"/>
<dbReference type="InParanoid" id="A0A2K3E183"/>
<protein>
    <submittedName>
        <fullName evidence="2">Uncharacterized protein</fullName>
    </submittedName>
</protein>
<dbReference type="PANTHER" id="PTHR37218:SF2">
    <property type="entry name" value="COILED-COIL PROTEIN"/>
    <property type="match status" value="1"/>
</dbReference>
<dbReference type="GeneID" id="66052310"/>
<dbReference type="Proteomes" id="UP000006906">
    <property type="component" value="Chromosome 2"/>
</dbReference>
<dbReference type="PANTHER" id="PTHR37218">
    <property type="entry name" value="COILED-COIL PROTEIN"/>
    <property type="match status" value="1"/>
</dbReference>
<feature type="compositionally biased region" description="Gly residues" evidence="1">
    <location>
        <begin position="346"/>
        <end position="367"/>
    </location>
</feature>
<evidence type="ECO:0000313" key="3">
    <source>
        <dbReference type="Proteomes" id="UP000006906"/>
    </source>
</evidence>
<evidence type="ECO:0000313" key="2">
    <source>
        <dbReference type="EMBL" id="PNW86529.1"/>
    </source>
</evidence>
<keyword evidence="3" id="KW-1185">Reference proteome</keyword>
<dbReference type="AlphaFoldDB" id="A0A2K3E183"/>
<name>A0A2K3E183_CHLRE</name>
<dbReference type="RefSeq" id="XP_042927044.1">
    <property type="nucleotide sequence ID" value="XM_043059410.1"/>
</dbReference>
<accession>A0A2K3E183</accession>
<proteinExistence type="predicted"/>
<reference evidence="2 3" key="1">
    <citation type="journal article" date="2007" name="Science">
        <title>The Chlamydomonas genome reveals the evolution of key animal and plant functions.</title>
        <authorList>
            <person name="Merchant S.S."/>
            <person name="Prochnik S.E."/>
            <person name="Vallon O."/>
            <person name="Harris E.H."/>
            <person name="Karpowicz S.J."/>
            <person name="Witman G.B."/>
            <person name="Terry A."/>
            <person name="Salamov A."/>
            <person name="Fritz-Laylin L.K."/>
            <person name="Marechal-Drouard L."/>
            <person name="Marshall W.F."/>
            <person name="Qu L.H."/>
            <person name="Nelson D.R."/>
            <person name="Sanderfoot A.A."/>
            <person name="Spalding M.H."/>
            <person name="Kapitonov V.V."/>
            <person name="Ren Q."/>
            <person name="Ferris P."/>
            <person name="Lindquist E."/>
            <person name="Shapiro H."/>
            <person name="Lucas S.M."/>
            <person name="Grimwood J."/>
            <person name="Schmutz J."/>
            <person name="Cardol P."/>
            <person name="Cerutti H."/>
            <person name="Chanfreau G."/>
            <person name="Chen C.L."/>
            <person name="Cognat V."/>
            <person name="Croft M.T."/>
            <person name="Dent R."/>
            <person name="Dutcher S."/>
            <person name="Fernandez E."/>
            <person name="Fukuzawa H."/>
            <person name="Gonzalez-Ballester D."/>
            <person name="Gonzalez-Halphen D."/>
            <person name="Hallmann A."/>
            <person name="Hanikenne M."/>
            <person name="Hippler M."/>
            <person name="Inwood W."/>
            <person name="Jabbari K."/>
            <person name="Kalanon M."/>
            <person name="Kuras R."/>
            <person name="Lefebvre P.A."/>
            <person name="Lemaire S.D."/>
            <person name="Lobanov A.V."/>
            <person name="Lohr M."/>
            <person name="Manuell A."/>
            <person name="Meier I."/>
            <person name="Mets L."/>
            <person name="Mittag M."/>
            <person name="Mittelmeier T."/>
            <person name="Moroney J.V."/>
            <person name="Moseley J."/>
            <person name="Napoli C."/>
            <person name="Nedelcu A.M."/>
            <person name="Niyogi K."/>
            <person name="Novoselov S.V."/>
            <person name="Paulsen I.T."/>
            <person name="Pazour G."/>
            <person name="Purton S."/>
            <person name="Ral J.P."/>
            <person name="Riano-Pachon D.M."/>
            <person name="Riekhof W."/>
            <person name="Rymarquis L."/>
            <person name="Schroda M."/>
            <person name="Stern D."/>
            <person name="Umen J."/>
            <person name="Willows R."/>
            <person name="Wilson N."/>
            <person name="Zimmer S.L."/>
            <person name="Allmer J."/>
            <person name="Balk J."/>
            <person name="Bisova K."/>
            <person name="Chen C.J."/>
            <person name="Elias M."/>
            <person name="Gendler K."/>
            <person name="Hauser C."/>
            <person name="Lamb M.R."/>
            <person name="Ledford H."/>
            <person name="Long J.C."/>
            <person name="Minagawa J."/>
            <person name="Page M.D."/>
            <person name="Pan J."/>
            <person name="Pootakham W."/>
            <person name="Roje S."/>
            <person name="Rose A."/>
            <person name="Stahlberg E."/>
            <person name="Terauchi A.M."/>
            <person name="Yang P."/>
            <person name="Ball S."/>
            <person name="Bowler C."/>
            <person name="Dieckmann C.L."/>
            <person name="Gladyshev V.N."/>
            <person name="Green P."/>
            <person name="Jorgensen R."/>
            <person name="Mayfield S."/>
            <person name="Mueller-Roeber B."/>
            <person name="Rajamani S."/>
            <person name="Sayre R.T."/>
            <person name="Brokstein P."/>
            <person name="Dubchak I."/>
            <person name="Goodstein D."/>
            <person name="Hornick L."/>
            <person name="Huang Y.W."/>
            <person name="Jhaveri J."/>
            <person name="Luo Y."/>
            <person name="Martinez D."/>
            <person name="Ngau W.C."/>
            <person name="Otillar B."/>
            <person name="Poliakov A."/>
            <person name="Porter A."/>
            <person name="Szajkowski L."/>
            <person name="Werner G."/>
            <person name="Zhou K."/>
            <person name="Grigoriev I.V."/>
            <person name="Rokhsar D.S."/>
            <person name="Grossman A.R."/>
        </authorList>
    </citation>
    <scope>NUCLEOTIDE SEQUENCE [LARGE SCALE GENOMIC DNA]</scope>
    <source>
        <strain evidence="3">CC-503</strain>
    </source>
</reference>
<feature type="region of interest" description="Disordered" evidence="1">
    <location>
        <begin position="17"/>
        <end position="146"/>
    </location>
</feature>